<dbReference type="EMBL" id="KI669462">
    <property type="protein sequence ID" value="OCF58432.1"/>
    <property type="molecule type" value="Genomic_DNA"/>
</dbReference>
<dbReference type="OrthoDB" id="10387854at2759"/>
<feature type="region of interest" description="Disordered" evidence="1">
    <location>
        <begin position="284"/>
        <end position="391"/>
    </location>
</feature>
<dbReference type="AlphaFoldDB" id="A0A1B9ISB6"/>
<name>A0A1B9ISB6_9TREE</name>
<evidence type="ECO:0000256" key="1">
    <source>
        <dbReference type="SAM" id="MobiDB-lite"/>
    </source>
</evidence>
<feature type="compositionally biased region" description="Basic and acidic residues" evidence="1">
    <location>
        <begin position="290"/>
        <end position="343"/>
    </location>
</feature>
<reference evidence="3" key="2">
    <citation type="submission" date="2013-12" db="EMBL/GenBank/DDBJ databases">
        <title>Evolution of pathogenesis and genome organization in the Tremellales.</title>
        <authorList>
            <person name="Cuomo C."/>
            <person name="Litvintseva A."/>
            <person name="Heitman J."/>
            <person name="Chen Y."/>
            <person name="Sun S."/>
            <person name="Springer D."/>
            <person name="Dromer F."/>
            <person name="Young S."/>
            <person name="Zeng Q."/>
            <person name="Chapman S."/>
            <person name="Gujja S."/>
            <person name="Saif S."/>
            <person name="Birren B."/>
        </authorList>
    </citation>
    <scope>NUCLEOTIDE SEQUENCE [LARGE SCALE GENOMIC DNA]</scope>
    <source>
        <strain evidence="3">CBS 10435</strain>
    </source>
</reference>
<evidence type="ECO:0000313" key="3">
    <source>
        <dbReference type="Proteomes" id="UP000092583"/>
    </source>
</evidence>
<sequence>MRPYTTALLNHLGRCASWIAADIDTLVDLGNICQTVFLKNKIVPRHHSDNLRAYDLYVGERESLFFNQGGEIDIEISKYPHLSSNLLKYPQCQLDHKVDRFISVVAACAVIEFARRIGEARQEASRRGPEELPKLLWTWGGDRASAGGYMTNQPLLPESYYIYGVHKLSEVFHALTPAQKNFKFTQLKTVITGFKVYSSKRTTRTEFQVSMDWNATETPMNLILTFMKQVYCAGHPKSPFASSHRDLIPLEGKPLQFEALHTKKCQSYVIANMQHVASAIIPVTRGDSGFNDKKSKKDKKADDDGKFDEEKHQNEVGDVKKEQNAHGVMDDGSRARPGSKEGHVLQVQDVNAGPSHGGNVQKRNLKHVPAESNASAKKVKRNSKKEKDTGNVKLDAMNYFYKK</sequence>
<reference evidence="2 3" key="1">
    <citation type="submission" date="2013-07" db="EMBL/GenBank/DDBJ databases">
        <title>The Genome Sequence of Kwoniella mangroviensis CBS10435.</title>
        <authorList>
            <consortium name="The Broad Institute Genome Sequencing Platform"/>
            <person name="Cuomo C."/>
            <person name="Litvintseva A."/>
            <person name="Chen Y."/>
            <person name="Heitman J."/>
            <person name="Sun S."/>
            <person name="Springer D."/>
            <person name="Dromer F."/>
            <person name="Young S.K."/>
            <person name="Zeng Q."/>
            <person name="Gargeya S."/>
            <person name="Fitzgerald M."/>
            <person name="Abouelleil A."/>
            <person name="Alvarado L."/>
            <person name="Berlin A.M."/>
            <person name="Chapman S.B."/>
            <person name="Dewar J."/>
            <person name="Goldberg J."/>
            <person name="Griggs A."/>
            <person name="Gujja S."/>
            <person name="Hansen M."/>
            <person name="Howarth C."/>
            <person name="Imamovic A."/>
            <person name="Larimer J."/>
            <person name="McCowan C."/>
            <person name="Murphy C."/>
            <person name="Pearson M."/>
            <person name="Priest M."/>
            <person name="Roberts A."/>
            <person name="Saif S."/>
            <person name="Shea T."/>
            <person name="Sykes S."/>
            <person name="Wortman J."/>
            <person name="Nusbaum C."/>
            <person name="Birren B."/>
        </authorList>
    </citation>
    <scope>NUCLEOTIDE SEQUENCE [LARGE SCALE GENOMIC DNA]</scope>
    <source>
        <strain evidence="2 3">CBS 10435</strain>
    </source>
</reference>
<dbReference type="Proteomes" id="UP000092583">
    <property type="component" value="Unassembled WGS sequence"/>
</dbReference>
<gene>
    <name evidence="2" type="ORF">L486_04465</name>
</gene>
<evidence type="ECO:0000313" key="2">
    <source>
        <dbReference type="EMBL" id="OCF58432.1"/>
    </source>
</evidence>
<organism evidence="2 3">
    <name type="scientific">Kwoniella mangroviensis CBS 10435</name>
    <dbReference type="NCBI Taxonomy" id="1331196"/>
    <lineage>
        <taxon>Eukaryota</taxon>
        <taxon>Fungi</taxon>
        <taxon>Dikarya</taxon>
        <taxon>Basidiomycota</taxon>
        <taxon>Agaricomycotina</taxon>
        <taxon>Tremellomycetes</taxon>
        <taxon>Tremellales</taxon>
        <taxon>Cryptococcaceae</taxon>
        <taxon>Kwoniella</taxon>
    </lineage>
</organism>
<proteinExistence type="predicted"/>
<protein>
    <submittedName>
        <fullName evidence="2">Uncharacterized protein</fullName>
    </submittedName>
</protein>
<accession>A0A1B9ISB6</accession>
<keyword evidence="3" id="KW-1185">Reference proteome</keyword>